<dbReference type="InterPro" id="IPR031972">
    <property type="entry name" value="CSRNP_N"/>
</dbReference>
<reference evidence="11" key="2">
    <citation type="submission" date="2022-06" db="UniProtKB">
        <authorList>
            <consortium name="EnsemblMetazoa"/>
        </authorList>
    </citation>
    <scope>IDENTIFICATION</scope>
    <source>
        <strain evidence="11">DF5081</strain>
    </source>
</reference>
<keyword evidence="6" id="KW-0010">Activator</keyword>
<feature type="domain" description="Cysteine/serine-rich nuclear protein N-terminal" evidence="10">
    <location>
        <begin position="116"/>
        <end position="162"/>
    </location>
</feature>
<keyword evidence="4" id="KW-0805">Transcription regulation</keyword>
<dbReference type="EnsemblMetazoa" id="CJA18782.1">
    <property type="protein sequence ID" value="CJA18782.1"/>
    <property type="gene ID" value="WBGene00137985"/>
</dbReference>
<evidence type="ECO:0000256" key="9">
    <source>
        <dbReference type="SAM" id="MobiDB-lite"/>
    </source>
</evidence>
<dbReference type="GO" id="GO:0006915">
    <property type="term" value="P:apoptotic process"/>
    <property type="evidence" value="ECO:0007669"/>
    <property type="project" value="UniProtKB-KW"/>
</dbReference>
<organism evidence="11 12">
    <name type="scientific">Caenorhabditis japonica</name>
    <dbReference type="NCBI Taxonomy" id="281687"/>
    <lineage>
        <taxon>Eukaryota</taxon>
        <taxon>Metazoa</taxon>
        <taxon>Ecdysozoa</taxon>
        <taxon>Nematoda</taxon>
        <taxon>Chromadorea</taxon>
        <taxon>Rhabditida</taxon>
        <taxon>Rhabditina</taxon>
        <taxon>Rhabditomorpha</taxon>
        <taxon>Rhabditoidea</taxon>
        <taxon>Rhabditidae</taxon>
        <taxon>Peloderinae</taxon>
        <taxon>Caenorhabditis</taxon>
    </lineage>
</organism>
<dbReference type="InterPro" id="IPR023260">
    <property type="entry name" value="Cys/Ser-rich_nuc_prot"/>
</dbReference>
<dbReference type="PANTHER" id="PTHR13580:SF9">
    <property type="entry name" value="AXIN1 UP-REGULATED 1, ISOFORM A"/>
    <property type="match status" value="1"/>
</dbReference>
<feature type="region of interest" description="Disordered" evidence="9">
    <location>
        <begin position="59"/>
        <end position="116"/>
    </location>
</feature>
<evidence type="ECO:0000256" key="7">
    <source>
        <dbReference type="ARBA" id="ARBA00023163"/>
    </source>
</evidence>
<proteinExistence type="inferred from homology"/>
<sequence length="446" mass="49018">MTSPSIFQKSCSTPSLPTAPLLRQSSSSSLRFKVSPSTFIRPLTVSPVVAAEPTTLAAPVPEIAAPETETKTSEPSTSTSTSSTTNTTSIDEKMMKKSALKKKESHPVAHEIAGPRRRNVKYDGLKVYYFDRRQGESTVPSEGEVSLAMQDNHHTHRYFPLSTGKRPILDLSLYDDEDLSDGEVIHPDSDGEHDYEEFSSAKFISAVNQKFRIKLLKKSGVKVEKNQDSIDALRKMRVECGCSCENGVCLPETCQCAIDGIQCQVDGGEYPTVPCACFAETCTNPNGRIFYDPDAVQDHRTRTIMNWRAAQKSGVVGSPVVKKFADSDDEDDGGKPKSWLLKKAIPIKLEASPTKYPVTPVYTRRSRTSLSDIRESNSEATSIVPSTTLSERMQHLENEVCVEEDEDVEKDDPTADLTEVYVAPEPSAENELLDAAMSPVQATLVV</sequence>
<dbReference type="Pfam" id="PF16019">
    <property type="entry name" value="CSRNP_N"/>
    <property type="match status" value="2"/>
</dbReference>
<evidence type="ECO:0000256" key="4">
    <source>
        <dbReference type="ARBA" id="ARBA00023015"/>
    </source>
</evidence>
<keyword evidence="5" id="KW-0238">DNA-binding</keyword>
<dbReference type="GO" id="GO:0005634">
    <property type="term" value="C:nucleus"/>
    <property type="evidence" value="ECO:0007669"/>
    <property type="project" value="UniProtKB-SubCell"/>
</dbReference>
<evidence type="ECO:0000256" key="6">
    <source>
        <dbReference type="ARBA" id="ARBA00023159"/>
    </source>
</evidence>
<evidence type="ECO:0000256" key="2">
    <source>
        <dbReference type="ARBA" id="ARBA00008548"/>
    </source>
</evidence>
<evidence type="ECO:0000256" key="3">
    <source>
        <dbReference type="ARBA" id="ARBA00022703"/>
    </source>
</evidence>
<dbReference type="PANTHER" id="PTHR13580">
    <property type="entry name" value="TGF-BETA INDUCED APOPTOSIS PROTEIN"/>
    <property type="match status" value="1"/>
</dbReference>
<dbReference type="Proteomes" id="UP000005237">
    <property type="component" value="Unassembled WGS sequence"/>
</dbReference>
<name>A0A8R1E1B7_CAEJA</name>
<comment type="similarity">
    <text evidence="2">Belongs to the AXUD1 family.</text>
</comment>
<feature type="compositionally biased region" description="Basic and acidic residues" evidence="9">
    <location>
        <begin position="90"/>
        <end position="109"/>
    </location>
</feature>
<evidence type="ECO:0000313" key="12">
    <source>
        <dbReference type="Proteomes" id="UP000005237"/>
    </source>
</evidence>
<dbReference type="GO" id="GO:0000981">
    <property type="term" value="F:DNA-binding transcription factor activity, RNA polymerase II-specific"/>
    <property type="evidence" value="ECO:0007669"/>
    <property type="project" value="TreeGrafter"/>
</dbReference>
<accession>A0A8R1E1B7</accession>
<keyword evidence="7" id="KW-0804">Transcription</keyword>
<feature type="region of interest" description="Disordered" evidence="9">
    <location>
        <begin position="1"/>
        <end position="31"/>
    </location>
</feature>
<feature type="compositionally biased region" description="Low complexity" evidence="9">
    <location>
        <begin position="73"/>
        <end position="89"/>
    </location>
</feature>
<reference evidence="12" key="1">
    <citation type="submission" date="2010-08" db="EMBL/GenBank/DDBJ databases">
        <authorList>
            <consortium name="Caenorhabditis japonica Sequencing Consortium"/>
            <person name="Wilson R.K."/>
        </authorList>
    </citation>
    <scope>NUCLEOTIDE SEQUENCE [LARGE SCALE GENOMIC DNA]</scope>
    <source>
        <strain evidence="12">DF5081</strain>
    </source>
</reference>
<keyword evidence="3" id="KW-0053">Apoptosis</keyword>
<evidence type="ECO:0000256" key="1">
    <source>
        <dbReference type="ARBA" id="ARBA00004123"/>
    </source>
</evidence>
<evidence type="ECO:0000259" key="10">
    <source>
        <dbReference type="Pfam" id="PF16019"/>
    </source>
</evidence>
<dbReference type="AlphaFoldDB" id="A0A8R1E1B7"/>
<dbReference type="GO" id="GO:0043565">
    <property type="term" value="F:sequence-specific DNA binding"/>
    <property type="evidence" value="ECO:0007669"/>
    <property type="project" value="TreeGrafter"/>
</dbReference>
<feature type="compositionally biased region" description="Polar residues" evidence="9">
    <location>
        <begin position="1"/>
        <end position="16"/>
    </location>
</feature>
<evidence type="ECO:0000256" key="8">
    <source>
        <dbReference type="ARBA" id="ARBA00023242"/>
    </source>
</evidence>
<protein>
    <recommendedName>
        <fullName evidence="10">Cysteine/serine-rich nuclear protein N-terminal domain-containing protein</fullName>
    </recommendedName>
</protein>
<comment type="subcellular location">
    <subcellularLocation>
        <location evidence="1">Nucleus</location>
    </subcellularLocation>
</comment>
<feature type="domain" description="Cysteine/serine-rich nuclear protein N-terminal" evidence="10">
    <location>
        <begin position="185"/>
        <end position="308"/>
    </location>
</feature>
<evidence type="ECO:0000256" key="5">
    <source>
        <dbReference type="ARBA" id="ARBA00023125"/>
    </source>
</evidence>
<keyword evidence="12" id="KW-1185">Reference proteome</keyword>
<keyword evidence="8" id="KW-0539">Nucleus</keyword>
<dbReference type="PRINTS" id="PR02031">
    <property type="entry name" value="CYSSERRICHNP"/>
</dbReference>
<evidence type="ECO:0000313" key="11">
    <source>
        <dbReference type="EnsemblMetazoa" id="CJA18782.1"/>
    </source>
</evidence>